<reference evidence="1" key="1">
    <citation type="submission" date="2020-08" db="EMBL/GenBank/DDBJ databases">
        <title>Genome public.</title>
        <authorList>
            <person name="Liu C."/>
            <person name="Sun Q."/>
        </authorList>
    </citation>
    <scope>NUCLEOTIDE SEQUENCE</scope>
    <source>
        <strain evidence="1">NSJ-24</strain>
    </source>
</reference>
<dbReference type="GO" id="GO:0008168">
    <property type="term" value="F:methyltransferase activity"/>
    <property type="evidence" value="ECO:0007669"/>
    <property type="project" value="UniProtKB-KW"/>
</dbReference>
<dbReference type="GO" id="GO:0032259">
    <property type="term" value="P:methylation"/>
    <property type="evidence" value="ECO:0007669"/>
    <property type="project" value="UniProtKB-KW"/>
</dbReference>
<keyword evidence="1" id="KW-0489">Methyltransferase</keyword>
<dbReference type="Proteomes" id="UP000610862">
    <property type="component" value="Unassembled WGS sequence"/>
</dbReference>
<dbReference type="RefSeq" id="WP_177267778.1">
    <property type="nucleotide sequence ID" value="NZ_JACRTA010000003.1"/>
</dbReference>
<dbReference type="AlphaFoldDB" id="A0A926EBU8"/>
<dbReference type="PANTHER" id="PTHR35276:SF1">
    <property type="entry name" value="TRNA (MNM(5)S(2)U34)-METHYLTRANSFERASE, CHLOROPLASTIC"/>
    <property type="match status" value="1"/>
</dbReference>
<dbReference type="InterPro" id="IPR029063">
    <property type="entry name" value="SAM-dependent_MTases_sf"/>
</dbReference>
<proteinExistence type="predicted"/>
<sequence>MSNIIQTTTQLAMYITSGYIEEGDILVDATCGNGYDTLNLAKKCPAKLYAFDIMDQAILNTRQLLMANGYQSRLDDGSIQLICDSHENIDFYINQPVKAFTFNLGYLPGGNKNIATSNSSTVIAVKKALNLLDTNGLICITMYSGHDEGKDEKETLLNISASLDSKKYHAAYINMINQKNNPPEILLITKKR</sequence>
<name>A0A926EBU8_9FIRM</name>
<dbReference type="SUPFAM" id="SSF53335">
    <property type="entry name" value="S-adenosyl-L-methionine-dependent methyltransferases"/>
    <property type="match status" value="1"/>
</dbReference>
<protein>
    <submittedName>
        <fullName evidence="1">Class I SAM-dependent methyltransferase</fullName>
    </submittedName>
</protein>
<organism evidence="1 2">
    <name type="scientific">Lentihominibacter hominis</name>
    <dbReference type="NCBI Taxonomy" id="2763645"/>
    <lineage>
        <taxon>Bacteria</taxon>
        <taxon>Bacillati</taxon>
        <taxon>Bacillota</taxon>
        <taxon>Clostridia</taxon>
        <taxon>Peptostreptococcales</taxon>
        <taxon>Anaerovoracaceae</taxon>
        <taxon>Lentihominibacter</taxon>
    </lineage>
</organism>
<dbReference type="InterPro" id="IPR010719">
    <property type="entry name" value="MnmM_MeTrfase"/>
</dbReference>
<keyword evidence="1" id="KW-0808">Transferase</keyword>
<dbReference type="PANTHER" id="PTHR35276">
    <property type="entry name" value="S-ADENOSYL-L-METHIONINE-DEPENDENT METHYLTRANSFERASES SUPERFAMILY PROTEIN"/>
    <property type="match status" value="1"/>
</dbReference>
<keyword evidence="2" id="KW-1185">Reference proteome</keyword>
<gene>
    <name evidence="1" type="ORF">H8692_10115</name>
</gene>
<comment type="caution">
    <text evidence="1">The sequence shown here is derived from an EMBL/GenBank/DDBJ whole genome shotgun (WGS) entry which is preliminary data.</text>
</comment>
<dbReference type="EMBL" id="JACRTA010000003">
    <property type="protein sequence ID" value="MBC8569111.1"/>
    <property type="molecule type" value="Genomic_DNA"/>
</dbReference>
<evidence type="ECO:0000313" key="1">
    <source>
        <dbReference type="EMBL" id="MBC8569111.1"/>
    </source>
</evidence>
<accession>A0A926EBU8</accession>
<dbReference type="Pfam" id="PF06962">
    <property type="entry name" value="rRNA_methylase"/>
    <property type="match status" value="1"/>
</dbReference>
<evidence type="ECO:0000313" key="2">
    <source>
        <dbReference type="Proteomes" id="UP000610862"/>
    </source>
</evidence>
<dbReference type="Gene3D" id="3.40.50.150">
    <property type="entry name" value="Vaccinia Virus protein VP39"/>
    <property type="match status" value="1"/>
</dbReference>